<feature type="chain" id="PRO_5031145820" evidence="1">
    <location>
        <begin position="23"/>
        <end position="96"/>
    </location>
</feature>
<keyword evidence="3" id="KW-1185">Reference proteome</keyword>
<evidence type="ECO:0000256" key="1">
    <source>
        <dbReference type="SAM" id="SignalP"/>
    </source>
</evidence>
<evidence type="ECO:0000313" key="2">
    <source>
        <dbReference type="EMBL" id="MBB5751181.1"/>
    </source>
</evidence>
<organism evidence="2 3">
    <name type="scientific">Prosthecomicrobium pneumaticum</name>
    <dbReference type="NCBI Taxonomy" id="81895"/>
    <lineage>
        <taxon>Bacteria</taxon>
        <taxon>Pseudomonadati</taxon>
        <taxon>Pseudomonadota</taxon>
        <taxon>Alphaproteobacteria</taxon>
        <taxon>Hyphomicrobiales</taxon>
        <taxon>Kaistiaceae</taxon>
        <taxon>Prosthecomicrobium</taxon>
    </lineage>
</organism>
<dbReference type="AlphaFoldDB" id="A0A7W9FJ41"/>
<gene>
    <name evidence="2" type="ORF">GGQ63_000224</name>
</gene>
<comment type="caution">
    <text evidence="2">The sequence shown here is derived from an EMBL/GenBank/DDBJ whole genome shotgun (WGS) entry which is preliminary data.</text>
</comment>
<sequence>MSRMLGLILAAAVVIPLGTAEAAPVASPAVPEAGVIKVADGCGRFWHRNPWGRCVPNRGYREHRRPPAVYFGFGPRWEREDRWDRRDHHRRHRDWD</sequence>
<feature type="signal peptide" evidence="1">
    <location>
        <begin position="1"/>
        <end position="22"/>
    </location>
</feature>
<accession>A0A7W9FJ41</accession>
<dbReference type="NCBIfam" id="NF047412">
    <property type="entry name" value="sig_GCG_CRPN_rpt"/>
    <property type="match status" value="1"/>
</dbReference>
<protein>
    <submittedName>
        <fullName evidence="2">Uncharacterized protein</fullName>
    </submittedName>
</protein>
<reference evidence="2 3" key="1">
    <citation type="submission" date="2020-08" db="EMBL/GenBank/DDBJ databases">
        <title>Genomic Encyclopedia of Type Strains, Phase IV (KMG-IV): sequencing the most valuable type-strain genomes for metagenomic binning, comparative biology and taxonomic classification.</title>
        <authorList>
            <person name="Goeker M."/>
        </authorList>
    </citation>
    <scope>NUCLEOTIDE SEQUENCE [LARGE SCALE GENOMIC DNA]</scope>
    <source>
        <strain evidence="2 3">DSM 16268</strain>
    </source>
</reference>
<keyword evidence="1" id="KW-0732">Signal</keyword>
<evidence type="ECO:0000313" key="3">
    <source>
        <dbReference type="Proteomes" id="UP000523821"/>
    </source>
</evidence>
<proteinExistence type="predicted"/>
<dbReference type="Proteomes" id="UP000523821">
    <property type="component" value="Unassembled WGS sequence"/>
</dbReference>
<dbReference type="EMBL" id="JACHOO010000001">
    <property type="protein sequence ID" value="MBB5751181.1"/>
    <property type="molecule type" value="Genomic_DNA"/>
</dbReference>
<name>A0A7W9FJ41_9HYPH</name>
<dbReference type="RefSeq" id="WP_183851758.1">
    <property type="nucleotide sequence ID" value="NZ_JACHOO010000001.1"/>
</dbReference>
<dbReference type="InterPro" id="IPR058110">
    <property type="entry name" value="GCG_CRPN_dom"/>
</dbReference>